<evidence type="ECO:0000256" key="2">
    <source>
        <dbReference type="ARBA" id="ARBA00022670"/>
    </source>
</evidence>
<evidence type="ECO:0000256" key="3">
    <source>
        <dbReference type="ARBA" id="ARBA00022723"/>
    </source>
</evidence>
<keyword evidence="8" id="KW-1015">Disulfide bond</keyword>
<dbReference type="OrthoDB" id="5377264at2"/>
<feature type="compositionally biased region" description="Low complexity" evidence="9">
    <location>
        <begin position="139"/>
        <end position="150"/>
    </location>
</feature>
<dbReference type="Proteomes" id="UP000215214">
    <property type="component" value="Chromosome TJEJU"/>
</dbReference>
<feature type="region of interest" description="Disordered" evidence="9">
    <location>
        <begin position="130"/>
        <end position="162"/>
    </location>
</feature>
<dbReference type="NCBIfam" id="TIGR04183">
    <property type="entry name" value="Por_Secre_tail"/>
    <property type="match status" value="1"/>
</dbReference>
<proteinExistence type="inferred from homology"/>
<evidence type="ECO:0000313" key="12">
    <source>
        <dbReference type="EMBL" id="SNR13860.1"/>
    </source>
</evidence>
<evidence type="ECO:0000256" key="5">
    <source>
        <dbReference type="ARBA" id="ARBA00022801"/>
    </source>
</evidence>
<dbReference type="InterPro" id="IPR013320">
    <property type="entry name" value="ConA-like_dom_sf"/>
</dbReference>
<dbReference type="InterPro" id="IPR026444">
    <property type="entry name" value="Secre_tail"/>
</dbReference>
<feature type="chain" id="PRO_5012353489" description="MAM domain-containing protein" evidence="10">
    <location>
        <begin position="18"/>
        <end position="760"/>
    </location>
</feature>
<evidence type="ECO:0000313" key="13">
    <source>
        <dbReference type="Proteomes" id="UP000215214"/>
    </source>
</evidence>
<evidence type="ECO:0000259" key="11">
    <source>
        <dbReference type="PROSITE" id="PS50060"/>
    </source>
</evidence>
<dbReference type="PANTHER" id="PTHR47466">
    <property type="match status" value="1"/>
</dbReference>
<keyword evidence="13" id="KW-1185">Reference proteome</keyword>
<name>A0A238U680_9FLAO</name>
<dbReference type="CDD" id="cd04275">
    <property type="entry name" value="ZnMc_pappalysin_like"/>
    <property type="match status" value="1"/>
</dbReference>
<dbReference type="Pfam" id="PF05572">
    <property type="entry name" value="Peptidase_M43"/>
    <property type="match status" value="1"/>
</dbReference>
<dbReference type="Gene3D" id="2.60.120.200">
    <property type="match status" value="1"/>
</dbReference>
<protein>
    <recommendedName>
        <fullName evidence="11">MAM domain-containing protein</fullName>
    </recommendedName>
</protein>
<keyword evidence="6" id="KW-0862">Zinc</keyword>
<dbReference type="EMBL" id="LT899436">
    <property type="protein sequence ID" value="SNR13860.1"/>
    <property type="molecule type" value="Genomic_DNA"/>
</dbReference>
<dbReference type="Pfam" id="PF18962">
    <property type="entry name" value="Por_Secre_tail"/>
    <property type="match status" value="1"/>
</dbReference>
<sequence length="760" mass="82006">MKKITFLFLFVAGILFAQQGRTCHTMENLEYRQSQDPQLKERMNNIEKFTQNKLDLISKGLYKVDGQIITIPVVVHVVYNTAQQNISDAQVLSQIEVLNEDFRRTNSDANNKWSQAADIQVEFKLATIDPNGNPTNGITRTSTSVTSWSSNDNIKRSSRGGKDPWNTSEYLNMWVGNLGGGLLGYAQFPGGNASTDGVVMGTQFFGSSDKGSGFFLSAPFDKGRTTTHEVGHFLNLRHIWGDGGCGVDDFVSDTPNSDSPTSGCPGNKTTCGSLDMVENYMDYSDDACMNLFTQGQKNRMRAVLESGGARRSLALSDKFGSGGGGPDPVTCSSTINSFPYGESFESNDGWTQVTGDDGNWVRDANGTPSNGTGPSAGADGSFYMFLEASTNGSTGQIGSNASAILQSPCFDLSGLSSANFSFSNHMFGTSVGSLTLEASIDGTSWTSLWTQTGNQGNQWNNVSVDLNTYLNQTELKLRFVGTTGTSWSSDIAIDNLTLTTGTGGGNPDPGCASLNFNDFTLNSFSNQDSAGNASVGGSGNSLTLTNNTWKYIDLNYTVTPNTVIEFDFSSTSQGEIHGIGFEDDNSLTSSRYFKVHGTQNYGITNFDNYTSGTTTYIIPVGDSYTGSMDRLVFINDNDAGSGNNSTFSNVKIYETSCSSSRTVVEFGARIDVLGDQDENILTTLKLAPNPVSKGSKLEIITPDNSDLSKVNYQVINMLGQIVKKGNLSNRIINTNTLTPGVYILNLNNKFTGTKERFIIR</sequence>
<keyword evidence="4 10" id="KW-0732">Signal</keyword>
<dbReference type="Pfam" id="PF00629">
    <property type="entry name" value="MAM"/>
    <property type="match status" value="1"/>
</dbReference>
<dbReference type="KEGG" id="tje:TJEJU_0050"/>
<dbReference type="PANTHER" id="PTHR47466:SF1">
    <property type="entry name" value="METALLOPROTEASE MEP1 (AFU_ORTHOLOGUE AFUA_1G07730)-RELATED"/>
    <property type="match status" value="1"/>
</dbReference>
<dbReference type="InterPro" id="IPR024079">
    <property type="entry name" value="MetalloPept_cat_dom_sf"/>
</dbReference>
<feature type="signal peptide" evidence="10">
    <location>
        <begin position="1"/>
        <end position="17"/>
    </location>
</feature>
<dbReference type="PROSITE" id="PS50060">
    <property type="entry name" value="MAM_2"/>
    <property type="match status" value="1"/>
</dbReference>
<dbReference type="AlphaFoldDB" id="A0A238U680"/>
<dbReference type="Gene3D" id="3.40.390.10">
    <property type="entry name" value="Collagenase (Catalytic Domain)"/>
    <property type="match status" value="1"/>
</dbReference>
<dbReference type="GO" id="GO:0008237">
    <property type="term" value="F:metallopeptidase activity"/>
    <property type="evidence" value="ECO:0007669"/>
    <property type="project" value="UniProtKB-KW"/>
</dbReference>
<evidence type="ECO:0000256" key="7">
    <source>
        <dbReference type="ARBA" id="ARBA00023049"/>
    </source>
</evidence>
<accession>A0A238U680</accession>
<evidence type="ECO:0000256" key="9">
    <source>
        <dbReference type="SAM" id="MobiDB-lite"/>
    </source>
</evidence>
<dbReference type="GO" id="GO:0006508">
    <property type="term" value="P:proteolysis"/>
    <property type="evidence" value="ECO:0007669"/>
    <property type="project" value="UniProtKB-KW"/>
</dbReference>
<evidence type="ECO:0000256" key="10">
    <source>
        <dbReference type="SAM" id="SignalP"/>
    </source>
</evidence>
<evidence type="ECO:0000256" key="8">
    <source>
        <dbReference type="ARBA" id="ARBA00023157"/>
    </source>
</evidence>
<evidence type="ECO:0000256" key="4">
    <source>
        <dbReference type="ARBA" id="ARBA00022729"/>
    </source>
</evidence>
<dbReference type="InterPro" id="IPR008754">
    <property type="entry name" value="Peptidase_M43"/>
</dbReference>
<keyword evidence="3" id="KW-0479">Metal-binding</keyword>
<dbReference type="GO" id="GO:0016020">
    <property type="term" value="C:membrane"/>
    <property type="evidence" value="ECO:0007669"/>
    <property type="project" value="InterPro"/>
</dbReference>
<feature type="domain" description="MAM" evidence="11">
    <location>
        <begin position="340"/>
        <end position="513"/>
    </location>
</feature>
<dbReference type="InterPro" id="IPR000998">
    <property type="entry name" value="MAM_dom"/>
</dbReference>
<dbReference type="CDD" id="cd06263">
    <property type="entry name" value="MAM"/>
    <property type="match status" value="1"/>
</dbReference>
<reference evidence="12 13" key="1">
    <citation type="submission" date="2017-07" db="EMBL/GenBank/DDBJ databases">
        <authorList>
            <person name="Sun Z.S."/>
            <person name="Albrecht U."/>
            <person name="Echele G."/>
            <person name="Lee C.C."/>
        </authorList>
    </citation>
    <scope>NUCLEOTIDE SEQUENCE [LARGE SCALE GENOMIC DNA]</scope>
    <source>
        <strain evidence="13">type strain: KCTC 22618</strain>
    </source>
</reference>
<evidence type="ECO:0000256" key="6">
    <source>
        <dbReference type="ARBA" id="ARBA00022833"/>
    </source>
</evidence>
<comment type="similarity">
    <text evidence="1">Belongs to the peptidase M43B family.</text>
</comment>
<gene>
    <name evidence="12" type="ORF">TJEJU_0050</name>
</gene>
<dbReference type="RefSeq" id="WP_095068734.1">
    <property type="nucleotide sequence ID" value="NZ_LT899436.1"/>
</dbReference>
<dbReference type="GO" id="GO:0046872">
    <property type="term" value="F:metal ion binding"/>
    <property type="evidence" value="ECO:0007669"/>
    <property type="project" value="UniProtKB-KW"/>
</dbReference>
<evidence type="ECO:0000256" key="1">
    <source>
        <dbReference type="ARBA" id="ARBA00008721"/>
    </source>
</evidence>
<dbReference type="GO" id="GO:0005975">
    <property type="term" value="P:carbohydrate metabolic process"/>
    <property type="evidence" value="ECO:0007669"/>
    <property type="project" value="UniProtKB-ARBA"/>
</dbReference>
<keyword evidence="2" id="KW-0645">Protease</keyword>
<dbReference type="SMART" id="SM00137">
    <property type="entry name" value="MAM"/>
    <property type="match status" value="1"/>
</dbReference>
<organism evidence="12 13">
    <name type="scientific">Tenacibaculum jejuense</name>
    <dbReference type="NCBI Taxonomy" id="584609"/>
    <lineage>
        <taxon>Bacteria</taxon>
        <taxon>Pseudomonadati</taxon>
        <taxon>Bacteroidota</taxon>
        <taxon>Flavobacteriia</taxon>
        <taxon>Flavobacteriales</taxon>
        <taxon>Flavobacteriaceae</taxon>
        <taxon>Tenacibaculum</taxon>
    </lineage>
</organism>
<dbReference type="SUPFAM" id="SSF49899">
    <property type="entry name" value="Concanavalin A-like lectins/glucanases"/>
    <property type="match status" value="1"/>
</dbReference>
<keyword evidence="5" id="KW-0378">Hydrolase</keyword>
<dbReference type="SUPFAM" id="SSF55486">
    <property type="entry name" value="Metalloproteases ('zincins'), catalytic domain"/>
    <property type="match status" value="1"/>
</dbReference>
<dbReference type="GO" id="GO:0004553">
    <property type="term" value="F:hydrolase activity, hydrolyzing O-glycosyl compounds"/>
    <property type="evidence" value="ECO:0007669"/>
    <property type="project" value="UniProtKB-ARBA"/>
</dbReference>
<keyword evidence="7" id="KW-0482">Metalloprotease</keyword>